<sequence length="104" mass="12049">MSTDLKSVCLMLRREQHDRLQEMNVNISGFVRDIIDDRLSDHVITLGVSQETRALYDRIISLSSHGDADFEPYLRNALKDMLKDYIEQMQDLHKSLNVGKGKKK</sequence>
<evidence type="ECO:0000313" key="1">
    <source>
        <dbReference type="EMBL" id="QQG36643.1"/>
    </source>
</evidence>
<name>A0A7T5R317_9BACT</name>
<proteinExistence type="predicted"/>
<gene>
    <name evidence="1" type="ORF">HYS17_02390</name>
</gene>
<reference evidence="1 2" key="1">
    <citation type="submission" date="2020-07" db="EMBL/GenBank/DDBJ databases">
        <title>Huge and variable diversity of episymbiotic CPR bacteria and DPANN archaea in groundwater ecosystems.</title>
        <authorList>
            <person name="He C.Y."/>
            <person name="Keren R."/>
            <person name="Whittaker M."/>
            <person name="Farag I.F."/>
            <person name="Doudna J."/>
            <person name="Cate J.H.D."/>
            <person name="Banfield J.F."/>
        </authorList>
    </citation>
    <scope>NUCLEOTIDE SEQUENCE [LARGE SCALE GENOMIC DNA]</scope>
    <source>
        <strain evidence="1">NC_groundwater_70_Ag_B-0.1um_54_66</strain>
    </source>
</reference>
<dbReference type="EMBL" id="CP066681">
    <property type="protein sequence ID" value="QQG36643.1"/>
    <property type="molecule type" value="Genomic_DNA"/>
</dbReference>
<organism evidence="1 2">
    <name type="scientific">Micavibrio aeruginosavorus</name>
    <dbReference type="NCBI Taxonomy" id="349221"/>
    <lineage>
        <taxon>Bacteria</taxon>
        <taxon>Pseudomonadati</taxon>
        <taxon>Bdellovibrionota</taxon>
        <taxon>Bdellovibrionia</taxon>
        <taxon>Bdellovibrionales</taxon>
        <taxon>Pseudobdellovibrionaceae</taxon>
        <taxon>Micavibrio</taxon>
    </lineage>
</organism>
<protein>
    <submittedName>
        <fullName evidence="1">Uncharacterized protein</fullName>
    </submittedName>
</protein>
<evidence type="ECO:0000313" key="2">
    <source>
        <dbReference type="Proteomes" id="UP000595362"/>
    </source>
</evidence>
<dbReference type="AlphaFoldDB" id="A0A7T5R317"/>
<accession>A0A7T5R317</accession>
<dbReference type="Proteomes" id="UP000595362">
    <property type="component" value="Chromosome"/>
</dbReference>